<sequence>MEPGTDNPLCNLVPRKDMFFLESLAIPGEITSTVVGHFLNRKQNLLILAKRTILSLYIYDPIAGLFHLLDHKHVFRQVLSIHTVPQHHSLDCLLVVSVNGEWLFLQWHENDFFPLASGSLMDAALRIMKNPERRRFRIDPTFQWSILIIPQDECTTTQISKPKTDQIASQKKEDEIHNFDSVSNIDSDQTPIQRISLRAICFVDEVVCVGLSYDGPGSDLMYDISEKMDETLMNIPQMCQWGDGYAVILDNGLEHIWRAKQKSKETVNETFAEKEKVIIAQSQTFIFFEERINEIIGGNSLMLDNAFRVRHGAYTKKIHLPDFPFQSSECRDHSLDDIASIYIIIDTAEGICLSSLILNFTNQTLKMGQFAVVGLPCSTSRIIVLHNEQNKNSSYLCDELINQTLKGSEQVNVEFVDNVKEQNNID</sequence>
<reference evidence="2 3" key="1">
    <citation type="submission" date="2019-03" db="EMBL/GenBank/DDBJ databases">
        <title>Single cell metagenomics reveals metabolic interactions within the superorganism composed of flagellate Streblomastix strix and complex community of Bacteroidetes bacteria on its surface.</title>
        <authorList>
            <person name="Treitli S.C."/>
            <person name="Kolisko M."/>
            <person name="Husnik F."/>
            <person name="Keeling P."/>
            <person name="Hampl V."/>
        </authorList>
    </citation>
    <scope>NUCLEOTIDE SEQUENCE [LARGE SCALE GENOMIC DNA]</scope>
    <source>
        <strain evidence="2">ST1C</strain>
    </source>
</reference>
<comment type="caution">
    <text evidence="2">The sequence shown here is derived from an EMBL/GenBank/DDBJ whole genome shotgun (WGS) entry which is preliminary data.</text>
</comment>
<dbReference type="AlphaFoldDB" id="A0A5J4U0F2"/>
<evidence type="ECO:0000313" key="3">
    <source>
        <dbReference type="Proteomes" id="UP000324800"/>
    </source>
</evidence>
<dbReference type="InterPro" id="IPR018846">
    <property type="entry name" value="Beta-prop_RSE1/DDB1/CPSF1_1st"/>
</dbReference>
<evidence type="ECO:0000313" key="2">
    <source>
        <dbReference type="EMBL" id="KAA6364186.1"/>
    </source>
</evidence>
<dbReference type="Proteomes" id="UP000324800">
    <property type="component" value="Unassembled WGS sequence"/>
</dbReference>
<dbReference type="Pfam" id="PF10433">
    <property type="entry name" value="Beta-prop_RSE1_1st"/>
    <property type="match status" value="1"/>
</dbReference>
<name>A0A5J4U0F2_9EUKA</name>
<accession>A0A5J4U0F2</accession>
<dbReference type="EMBL" id="SNRW01021966">
    <property type="protein sequence ID" value="KAA6364186.1"/>
    <property type="molecule type" value="Genomic_DNA"/>
</dbReference>
<gene>
    <name evidence="2" type="ORF">EZS28_040287</name>
</gene>
<protein>
    <recommendedName>
        <fullName evidence="1">RSE1/DDB1/CPSF1 first beta-propeller domain-containing protein</fullName>
    </recommendedName>
</protein>
<dbReference type="Gene3D" id="2.130.10.10">
    <property type="entry name" value="YVTN repeat-like/Quinoprotein amine dehydrogenase"/>
    <property type="match status" value="1"/>
</dbReference>
<organism evidence="2 3">
    <name type="scientific">Streblomastix strix</name>
    <dbReference type="NCBI Taxonomy" id="222440"/>
    <lineage>
        <taxon>Eukaryota</taxon>
        <taxon>Metamonada</taxon>
        <taxon>Preaxostyla</taxon>
        <taxon>Oxymonadida</taxon>
        <taxon>Streblomastigidae</taxon>
        <taxon>Streblomastix</taxon>
    </lineage>
</organism>
<proteinExistence type="predicted"/>
<evidence type="ECO:0000259" key="1">
    <source>
        <dbReference type="Pfam" id="PF10433"/>
    </source>
</evidence>
<dbReference type="InterPro" id="IPR015943">
    <property type="entry name" value="WD40/YVTN_repeat-like_dom_sf"/>
</dbReference>
<feature type="domain" description="RSE1/DDB1/CPSF1 first beta-propeller" evidence="1">
    <location>
        <begin position="30"/>
        <end position="161"/>
    </location>
</feature>